<proteinExistence type="predicted"/>
<evidence type="ECO:0000313" key="1">
    <source>
        <dbReference type="EMBL" id="SES79106.1"/>
    </source>
</evidence>
<keyword evidence="2" id="KW-1185">Reference proteome</keyword>
<accession>A0A1H9ZBV6</accession>
<organism evidence="1 2">
    <name type="scientific">Geodermatophilus poikilotrophus</name>
    <dbReference type="NCBI Taxonomy" id="1333667"/>
    <lineage>
        <taxon>Bacteria</taxon>
        <taxon>Bacillati</taxon>
        <taxon>Actinomycetota</taxon>
        <taxon>Actinomycetes</taxon>
        <taxon>Geodermatophilales</taxon>
        <taxon>Geodermatophilaceae</taxon>
        <taxon>Geodermatophilus</taxon>
    </lineage>
</organism>
<name>A0A1H9ZBV6_9ACTN</name>
<dbReference type="RefSeq" id="WP_091438574.1">
    <property type="nucleotide sequence ID" value="NZ_FOIE01000001.1"/>
</dbReference>
<protein>
    <submittedName>
        <fullName evidence="1">Uncharacterized protein</fullName>
    </submittedName>
</protein>
<dbReference type="Proteomes" id="UP000198507">
    <property type="component" value="Unassembled WGS sequence"/>
</dbReference>
<dbReference type="AlphaFoldDB" id="A0A1H9ZBV6"/>
<dbReference type="OrthoDB" id="5196820at2"/>
<gene>
    <name evidence="1" type="ORF">SAMN04488546_0517</name>
</gene>
<reference evidence="2" key="1">
    <citation type="submission" date="2016-10" db="EMBL/GenBank/DDBJ databases">
        <authorList>
            <person name="Varghese N."/>
            <person name="Submissions S."/>
        </authorList>
    </citation>
    <scope>NUCLEOTIDE SEQUENCE [LARGE SCALE GENOMIC DNA]</scope>
    <source>
        <strain evidence="2">DSM 44209</strain>
    </source>
</reference>
<evidence type="ECO:0000313" key="2">
    <source>
        <dbReference type="Proteomes" id="UP000198507"/>
    </source>
</evidence>
<sequence>MSAATATASFTARPVRTGPRPCYKHTAHRWMAYCDDCTAWHLGHQIAARTRTAPVLTLVTSAGRRPAAFRPAA</sequence>
<dbReference type="EMBL" id="FOIE01000001">
    <property type="protein sequence ID" value="SES79106.1"/>
    <property type="molecule type" value="Genomic_DNA"/>
</dbReference>